<evidence type="ECO:0000313" key="2">
    <source>
        <dbReference type="EMBL" id="GAH52926.1"/>
    </source>
</evidence>
<dbReference type="SUPFAM" id="SSF49265">
    <property type="entry name" value="Fibronectin type III"/>
    <property type="match status" value="1"/>
</dbReference>
<name>X1G4S7_9ZZZZ</name>
<dbReference type="PROSITE" id="PS50853">
    <property type="entry name" value="FN3"/>
    <property type="match status" value="1"/>
</dbReference>
<proteinExistence type="predicted"/>
<dbReference type="Gene3D" id="2.60.40.10">
    <property type="entry name" value="Immunoglobulins"/>
    <property type="match status" value="1"/>
</dbReference>
<dbReference type="InterPro" id="IPR036116">
    <property type="entry name" value="FN3_sf"/>
</dbReference>
<organism evidence="2">
    <name type="scientific">marine sediment metagenome</name>
    <dbReference type="NCBI Taxonomy" id="412755"/>
    <lineage>
        <taxon>unclassified sequences</taxon>
        <taxon>metagenomes</taxon>
        <taxon>ecological metagenomes</taxon>
    </lineage>
</organism>
<dbReference type="AlphaFoldDB" id="X1G4S7"/>
<dbReference type="Pfam" id="PF00041">
    <property type="entry name" value="fn3"/>
    <property type="match status" value="1"/>
</dbReference>
<dbReference type="CDD" id="cd00063">
    <property type="entry name" value="FN3"/>
    <property type="match status" value="1"/>
</dbReference>
<dbReference type="EMBL" id="BARU01022103">
    <property type="protein sequence ID" value="GAH52926.1"/>
    <property type="molecule type" value="Genomic_DNA"/>
</dbReference>
<reference evidence="2" key="1">
    <citation type="journal article" date="2014" name="Front. Microbiol.">
        <title>High frequency of phylogenetically diverse reductive dehalogenase-homologous genes in deep subseafloor sedimentary metagenomes.</title>
        <authorList>
            <person name="Kawai M."/>
            <person name="Futagami T."/>
            <person name="Toyoda A."/>
            <person name="Takaki Y."/>
            <person name="Nishi S."/>
            <person name="Hori S."/>
            <person name="Arai W."/>
            <person name="Tsubouchi T."/>
            <person name="Morono Y."/>
            <person name="Uchiyama I."/>
            <person name="Ito T."/>
            <person name="Fujiyama A."/>
            <person name="Inagaki F."/>
            <person name="Takami H."/>
        </authorList>
    </citation>
    <scope>NUCLEOTIDE SEQUENCE</scope>
    <source>
        <strain evidence="2">Expedition CK06-06</strain>
    </source>
</reference>
<gene>
    <name evidence="2" type="ORF">S03H2_36056</name>
</gene>
<feature type="domain" description="Fibronectin type-III" evidence="1">
    <location>
        <begin position="150"/>
        <end position="248"/>
    </location>
</feature>
<sequence length="281" mass="30516">DGIYTISTVTPGVITLIESDPLTTEDAATAGTVTITTEVNLVSKAEWLASSSVDPIDKTIHRVWFNAGTSALKAITLLSEVVQYRFYFDYAGNPIFKLKPSAGSVVNTISDYEAKVENVEENVDETYTHIIVIGEERDRILGEDEVAPGVPAGLTLSTGLGSPTQASLSWIKAEWEANTESDFGHYELRIKKTADSDYTEVSTIDISFIWYGLEPGVDYSVQIRAVDIYNNRSNWSTAVTKVTATDETTPAQITGVVATAILAGIRAEWNASTEDNIAGYI</sequence>
<feature type="non-terminal residue" evidence="2">
    <location>
        <position position="281"/>
    </location>
</feature>
<comment type="caution">
    <text evidence="2">The sequence shown here is derived from an EMBL/GenBank/DDBJ whole genome shotgun (WGS) entry which is preliminary data.</text>
</comment>
<feature type="non-terminal residue" evidence="2">
    <location>
        <position position="1"/>
    </location>
</feature>
<accession>X1G4S7</accession>
<protein>
    <recommendedName>
        <fullName evidence="1">Fibronectin type-III domain-containing protein</fullName>
    </recommendedName>
</protein>
<evidence type="ECO:0000259" key="1">
    <source>
        <dbReference type="PROSITE" id="PS50853"/>
    </source>
</evidence>
<dbReference type="InterPro" id="IPR003961">
    <property type="entry name" value="FN3_dom"/>
</dbReference>
<dbReference type="InterPro" id="IPR013783">
    <property type="entry name" value="Ig-like_fold"/>
</dbReference>